<dbReference type="EMBL" id="NMRN01000002">
    <property type="protein sequence ID" value="PAS95112.1"/>
    <property type="molecule type" value="Genomic_DNA"/>
</dbReference>
<dbReference type="RefSeq" id="WP_095523221.1">
    <property type="nucleotide sequence ID" value="NZ_MDUX01000003.1"/>
</dbReference>
<dbReference type="SUPFAM" id="SSF46785">
    <property type="entry name" value="Winged helix' DNA-binding domain"/>
    <property type="match status" value="1"/>
</dbReference>
<evidence type="ECO:0000313" key="5">
    <source>
        <dbReference type="Proteomes" id="UP000623509"/>
    </source>
</evidence>
<dbReference type="AlphaFoldDB" id="A0A272EYB3"/>
<keyword evidence="5" id="KW-1185">Reference proteome</keyword>
<reference evidence="3 4" key="2">
    <citation type="submission" date="2017-07" db="EMBL/GenBank/DDBJ databases">
        <title>Candidatus Dactylopiibacterium carminicum, a nitrogen-fixing symbiont of the cochineal insect Dactylopius coccus and Dactylopius opuntiae (Hemiptera: Coccoidea: Dactylopiidae).</title>
        <authorList>
            <person name="Vera A."/>
        </authorList>
    </citation>
    <scope>NUCLEOTIDE SEQUENCE [LARGE SCALE GENOMIC DNA]</scope>
    <source>
        <strain evidence="3 4">NFDCM</strain>
    </source>
</reference>
<dbReference type="InterPro" id="IPR000835">
    <property type="entry name" value="HTH_MarR-typ"/>
</dbReference>
<reference evidence="2 5" key="1">
    <citation type="submission" date="2016-08" db="EMBL/GenBank/DDBJ databases">
        <title>Candidatus Dactylopiibacterium carminicum genome sequence.</title>
        <authorList>
            <person name="Ramirez-Puebla S.T."/>
            <person name="Ormeno-Orrillo E."/>
            <person name="Vera-Ponce De Leon A."/>
            <person name="Luis L."/>
            <person name="Sanchez-Flores A."/>
            <person name="Monica R."/>
            <person name="Martinez-Romero E."/>
        </authorList>
    </citation>
    <scope>NUCLEOTIDE SEQUENCE [LARGE SCALE GENOMIC DNA]</scope>
    <source>
        <strain evidence="2">END1</strain>
    </source>
</reference>
<evidence type="ECO:0000313" key="3">
    <source>
        <dbReference type="EMBL" id="PAS95112.1"/>
    </source>
</evidence>
<sequence length="149" mass="16887">MTSPDLKPGLARKLRELVGLYLMAQRHRAHEHGFSQNARLLMLLKRHGPTVQREFGRMAGLDKSWISRIVERFVADGLVERLPLETDRRCLVLHLTAAGEAEASRFDVMLNEQALKLFESIPAGEYPGLDASLMTLMDALRPLAVRKER</sequence>
<comment type="caution">
    <text evidence="3">The sequence shown here is derived from an EMBL/GenBank/DDBJ whole genome shotgun (WGS) entry which is preliminary data.</text>
</comment>
<proteinExistence type="predicted"/>
<dbReference type="InterPro" id="IPR036388">
    <property type="entry name" value="WH-like_DNA-bd_sf"/>
</dbReference>
<dbReference type="Proteomes" id="UP000216107">
    <property type="component" value="Unassembled WGS sequence"/>
</dbReference>
<organism evidence="3 4">
    <name type="scientific">Candidatus Dactylopiibacterium carminicum</name>
    <dbReference type="NCBI Taxonomy" id="857335"/>
    <lineage>
        <taxon>Bacteria</taxon>
        <taxon>Pseudomonadati</taxon>
        <taxon>Pseudomonadota</taxon>
        <taxon>Betaproteobacteria</taxon>
        <taxon>Rhodocyclales</taxon>
        <taxon>Rhodocyclaceae</taxon>
        <taxon>Candidatus Dactylopiibacterium</taxon>
    </lineage>
</organism>
<protein>
    <recommendedName>
        <fullName evidence="1">HTH marR-type domain-containing protein</fullName>
    </recommendedName>
</protein>
<feature type="domain" description="HTH marR-type" evidence="1">
    <location>
        <begin position="1"/>
        <end position="138"/>
    </location>
</feature>
<dbReference type="GO" id="GO:0003700">
    <property type="term" value="F:DNA-binding transcription factor activity"/>
    <property type="evidence" value="ECO:0007669"/>
    <property type="project" value="InterPro"/>
</dbReference>
<dbReference type="Pfam" id="PF01047">
    <property type="entry name" value="MarR"/>
    <property type="match status" value="1"/>
</dbReference>
<dbReference type="PROSITE" id="PS50995">
    <property type="entry name" value="HTH_MARR_2"/>
    <property type="match status" value="1"/>
</dbReference>
<dbReference type="GO" id="GO:0006950">
    <property type="term" value="P:response to stress"/>
    <property type="evidence" value="ECO:0007669"/>
    <property type="project" value="TreeGrafter"/>
</dbReference>
<accession>A0A272EYB3</accession>
<dbReference type="PANTHER" id="PTHR33164:SF43">
    <property type="entry name" value="HTH-TYPE TRANSCRIPTIONAL REPRESSOR YETL"/>
    <property type="match status" value="1"/>
</dbReference>
<evidence type="ECO:0000313" key="2">
    <source>
        <dbReference type="EMBL" id="KAF7600653.1"/>
    </source>
</evidence>
<dbReference type="OrthoDB" id="32523at2"/>
<name>A0A272EYB3_9RHOO</name>
<dbReference type="EMBL" id="MDUX01000003">
    <property type="protein sequence ID" value="KAF7600653.1"/>
    <property type="molecule type" value="Genomic_DNA"/>
</dbReference>
<evidence type="ECO:0000313" key="4">
    <source>
        <dbReference type="Proteomes" id="UP000216107"/>
    </source>
</evidence>
<dbReference type="InterPro" id="IPR036390">
    <property type="entry name" value="WH_DNA-bd_sf"/>
</dbReference>
<dbReference type="Gene3D" id="1.10.10.10">
    <property type="entry name" value="Winged helix-like DNA-binding domain superfamily/Winged helix DNA-binding domain"/>
    <property type="match status" value="1"/>
</dbReference>
<dbReference type="InterPro" id="IPR039422">
    <property type="entry name" value="MarR/SlyA-like"/>
</dbReference>
<gene>
    <name evidence="2" type="ORF">BGI27_01860</name>
    <name evidence="3" type="ORF">CGU29_01310</name>
</gene>
<dbReference type="SMART" id="SM00347">
    <property type="entry name" value="HTH_MARR"/>
    <property type="match status" value="1"/>
</dbReference>
<dbReference type="Proteomes" id="UP000623509">
    <property type="component" value="Unassembled WGS sequence"/>
</dbReference>
<dbReference type="PANTHER" id="PTHR33164">
    <property type="entry name" value="TRANSCRIPTIONAL REGULATOR, MARR FAMILY"/>
    <property type="match status" value="1"/>
</dbReference>
<evidence type="ECO:0000259" key="1">
    <source>
        <dbReference type="PROSITE" id="PS50995"/>
    </source>
</evidence>